<keyword evidence="1" id="KW-0472">Membrane</keyword>
<keyword evidence="1" id="KW-0812">Transmembrane</keyword>
<accession>A0A158ADA3</accession>
<dbReference type="Proteomes" id="UP000054911">
    <property type="component" value="Unassembled WGS sequence"/>
</dbReference>
<dbReference type="AlphaFoldDB" id="A0A158ADA3"/>
<sequence length="144" mass="14900">MTPERFRQLTETYGASPERWPAGERDAALALVHAGDAQTLAALAEARALDSMLDAHAVAAPSPALARRIVASAPAQPARAFWRRPRIWFSGVGFVGVGAAGVVAGALLVSLLASAPGDSAHGGWFEQSYSGTAFGGAPSDWSDQ</sequence>
<proteinExistence type="predicted"/>
<gene>
    <name evidence="2" type="ORF">AWB80_02130</name>
</gene>
<keyword evidence="3" id="KW-1185">Reference proteome</keyword>
<organism evidence="2 3">
    <name type="scientific">Caballeronia pedi</name>
    <dbReference type="NCBI Taxonomy" id="1777141"/>
    <lineage>
        <taxon>Bacteria</taxon>
        <taxon>Pseudomonadati</taxon>
        <taxon>Pseudomonadota</taxon>
        <taxon>Betaproteobacteria</taxon>
        <taxon>Burkholderiales</taxon>
        <taxon>Burkholderiaceae</taxon>
        <taxon>Caballeronia</taxon>
    </lineage>
</organism>
<dbReference type="EMBL" id="FCOE02000005">
    <property type="protein sequence ID" value="SAK55821.1"/>
    <property type="molecule type" value="Genomic_DNA"/>
</dbReference>
<dbReference type="OrthoDB" id="7018445at2"/>
<protein>
    <submittedName>
        <fullName evidence="2">Uncharacterized protein</fullName>
    </submittedName>
</protein>
<evidence type="ECO:0000313" key="3">
    <source>
        <dbReference type="Proteomes" id="UP000054911"/>
    </source>
</evidence>
<dbReference type="RefSeq" id="WP_061174608.1">
    <property type="nucleotide sequence ID" value="NZ_FCOE02000005.1"/>
</dbReference>
<name>A0A158ADA3_9BURK</name>
<keyword evidence="1" id="KW-1133">Transmembrane helix</keyword>
<evidence type="ECO:0000256" key="1">
    <source>
        <dbReference type="SAM" id="Phobius"/>
    </source>
</evidence>
<reference evidence="2" key="1">
    <citation type="submission" date="2016-01" db="EMBL/GenBank/DDBJ databases">
        <authorList>
            <person name="Peeters C."/>
        </authorList>
    </citation>
    <scope>NUCLEOTIDE SEQUENCE [LARGE SCALE GENOMIC DNA]</scope>
    <source>
        <strain evidence="2">LMG 29323</strain>
    </source>
</reference>
<comment type="caution">
    <text evidence="2">The sequence shown here is derived from an EMBL/GenBank/DDBJ whole genome shotgun (WGS) entry which is preliminary data.</text>
</comment>
<feature type="transmembrane region" description="Helical" evidence="1">
    <location>
        <begin position="87"/>
        <end position="113"/>
    </location>
</feature>
<dbReference type="STRING" id="1777141.AWB80_02130"/>
<evidence type="ECO:0000313" key="2">
    <source>
        <dbReference type="EMBL" id="SAK55821.1"/>
    </source>
</evidence>